<feature type="domain" description="Enhanced disease resistance 4-like N-terminal" evidence="3">
    <location>
        <begin position="8"/>
        <end position="40"/>
    </location>
</feature>
<evidence type="ECO:0000256" key="1">
    <source>
        <dbReference type="SAM" id="MobiDB-lite"/>
    </source>
</evidence>
<comment type="caution">
    <text evidence="4">The sequence shown here is derived from an EMBL/GenBank/DDBJ whole genome shotgun (WGS) entry which is preliminary data.</text>
</comment>
<feature type="compositionally biased region" description="Polar residues" evidence="1">
    <location>
        <begin position="60"/>
        <end position="72"/>
    </location>
</feature>
<dbReference type="Proteomes" id="UP000829196">
    <property type="component" value="Unassembled WGS sequence"/>
</dbReference>
<feature type="compositionally biased region" description="Basic residues" evidence="1">
    <location>
        <begin position="548"/>
        <end position="566"/>
    </location>
</feature>
<dbReference type="GO" id="GO:1900150">
    <property type="term" value="P:regulation of defense response to fungus"/>
    <property type="evidence" value="ECO:0007669"/>
    <property type="project" value="InterPro"/>
</dbReference>
<feature type="compositionally biased region" description="Low complexity" evidence="1">
    <location>
        <begin position="48"/>
        <end position="59"/>
    </location>
</feature>
<feature type="region of interest" description="Disordered" evidence="1">
    <location>
        <begin position="45"/>
        <end position="85"/>
    </location>
</feature>
<feature type="compositionally biased region" description="Polar residues" evidence="1">
    <location>
        <begin position="130"/>
        <end position="153"/>
    </location>
</feature>
<dbReference type="InterPro" id="IPR021480">
    <property type="entry name" value="Zinc_ribbon_12"/>
</dbReference>
<feature type="region of interest" description="Disordered" evidence="1">
    <location>
        <begin position="127"/>
        <end position="153"/>
    </location>
</feature>
<evidence type="ECO:0008006" key="6">
    <source>
        <dbReference type="Google" id="ProtNLM"/>
    </source>
</evidence>
<dbReference type="InterPro" id="IPR055126">
    <property type="entry name" value="EDR4-like_N"/>
</dbReference>
<proteinExistence type="predicted"/>
<evidence type="ECO:0000259" key="2">
    <source>
        <dbReference type="Pfam" id="PF11331"/>
    </source>
</evidence>
<reference evidence="4" key="1">
    <citation type="journal article" date="2022" name="Front. Genet.">
        <title>Chromosome-Scale Assembly of the Dendrobium nobile Genome Provides Insights Into the Molecular Mechanism of the Biosynthesis of the Medicinal Active Ingredient of Dendrobium.</title>
        <authorList>
            <person name="Xu Q."/>
            <person name="Niu S.-C."/>
            <person name="Li K.-L."/>
            <person name="Zheng P.-J."/>
            <person name="Zhang X.-J."/>
            <person name="Jia Y."/>
            <person name="Liu Y."/>
            <person name="Niu Y.-X."/>
            <person name="Yu L.-H."/>
            <person name="Chen D.-F."/>
            <person name="Zhang G.-Q."/>
        </authorList>
    </citation>
    <scope>NUCLEOTIDE SEQUENCE</scope>
    <source>
        <tissue evidence="4">Leaf</tissue>
    </source>
</reference>
<accession>A0A8T3BS96</accession>
<feature type="domain" description="Probable zinc-ribbon" evidence="2">
    <location>
        <begin position="384"/>
        <end position="425"/>
    </location>
</feature>
<dbReference type="Pfam" id="PF11331">
    <property type="entry name" value="Zn_ribbon_12"/>
    <property type="match status" value="1"/>
</dbReference>
<dbReference type="Pfam" id="PF22910">
    <property type="entry name" value="EDR4-like_1st"/>
    <property type="match status" value="1"/>
</dbReference>
<protein>
    <recommendedName>
        <fullName evidence="6">Zinc-ribbon domain-containing protein</fullName>
    </recommendedName>
</protein>
<dbReference type="PANTHER" id="PTHR31105:SF38">
    <property type="entry name" value="PROTEIN ENHANCED DISEASE RESISTANCE 4"/>
    <property type="match status" value="1"/>
</dbReference>
<dbReference type="PANTHER" id="PTHR31105">
    <property type="entry name" value="EXTRA-LARGE G-PROTEIN-LIKE"/>
    <property type="match status" value="1"/>
</dbReference>
<evidence type="ECO:0000259" key="3">
    <source>
        <dbReference type="Pfam" id="PF22910"/>
    </source>
</evidence>
<organism evidence="4 5">
    <name type="scientific">Dendrobium nobile</name>
    <name type="common">Orchid</name>
    <dbReference type="NCBI Taxonomy" id="94219"/>
    <lineage>
        <taxon>Eukaryota</taxon>
        <taxon>Viridiplantae</taxon>
        <taxon>Streptophyta</taxon>
        <taxon>Embryophyta</taxon>
        <taxon>Tracheophyta</taxon>
        <taxon>Spermatophyta</taxon>
        <taxon>Magnoliopsida</taxon>
        <taxon>Liliopsida</taxon>
        <taxon>Asparagales</taxon>
        <taxon>Orchidaceae</taxon>
        <taxon>Epidendroideae</taxon>
        <taxon>Malaxideae</taxon>
        <taxon>Dendrobiinae</taxon>
        <taxon>Dendrobium</taxon>
    </lineage>
</organism>
<feature type="region of interest" description="Disordered" evidence="1">
    <location>
        <begin position="543"/>
        <end position="566"/>
    </location>
</feature>
<feature type="compositionally biased region" description="Low complexity" evidence="1">
    <location>
        <begin position="73"/>
        <end position="85"/>
    </location>
</feature>
<dbReference type="EMBL" id="JAGYWB010000006">
    <property type="protein sequence ID" value="KAI0519340.1"/>
    <property type="molecule type" value="Genomic_DNA"/>
</dbReference>
<dbReference type="OrthoDB" id="759648at2759"/>
<evidence type="ECO:0000313" key="5">
    <source>
        <dbReference type="Proteomes" id="UP000829196"/>
    </source>
</evidence>
<keyword evidence="5" id="KW-1185">Reference proteome</keyword>
<name>A0A8T3BS96_DENNO</name>
<dbReference type="InterPro" id="IPR040244">
    <property type="entry name" value="EDR4-like"/>
</dbReference>
<gene>
    <name evidence="4" type="ORF">KFK09_006784</name>
</gene>
<sequence>MAGTVSIFRIVRCPKCFKILTEFADIPVYKCGACSAVLHAKGSDVTRKSTTSRSDSRSSNTPLHSSEQPVLPSSNLCSSPSSNNESISYEKELSITHADRDETSPFHPKCKQDESTATNMNFLHKDEENGNQLRPGQLSFDNSKSQDLLKSSSTPLNFTSTLGNVSTDLKSHTNRRSYTYEASISSIDDASVDHILNKNHLMSMRTFRLQRFSKLVSNISKEGEEDNVQGEHEFNRIPLKSRTNSNESADEGNACPNRKLQFLRSNHPAYRQRASVESLPFSSPVEFETNQTSHFRGPTFISNASRSRKQGRIELSSNMYDLRNLNIGHHQCSSHPSPSSCCSSSKCSCACNIHQCFLIEEVEKLKMRDKKYQTRRQCRPISNGAPFVICSQCFELLRLPMDFFISKKGSNKLQCGSCSKILVLQFPAKDCSISNNFASSKSCPQVLQSSHSAGNESLKPENSLRVRNCEQELLPPLHQLMGYFSATEVLYQVTDVDEGYESSEPAMPDSYRRYEEERHKNLPLRYSEDEAYFDSVKVEEGDYSPKILNKRKQSHPRSMKSGVKRT</sequence>
<evidence type="ECO:0000313" key="4">
    <source>
        <dbReference type="EMBL" id="KAI0519340.1"/>
    </source>
</evidence>
<dbReference type="AlphaFoldDB" id="A0A8T3BS96"/>